<comment type="caution">
    <text evidence="9">The sequence shown here is derived from an EMBL/GenBank/DDBJ whole genome shotgun (WGS) entry which is preliminary data.</text>
</comment>
<sequence>MSLIYVLDLCAVSVCAITATLEARRSELDLFGVTVIAVIAGIGGGTVRDLLLGRLPVYWVYDASYVVVGLVAGTLTFFLARRLVLPKNFFLIPDAVGMALFTVIGTSIALGLGTPSLVAALMGVITAVFGGVIRDILCNEVPLIFRTDIYATASLAGAGVLIALDALGIGHNAAVLIAMVGTVAIRLAAMRWHIQLPRLRDEGAA</sequence>
<feature type="transmembrane region" description="Helical" evidence="7">
    <location>
        <begin position="118"/>
        <end position="137"/>
    </location>
</feature>
<dbReference type="OrthoDB" id="9791874at2"/>
<keyword evidence="6 7" id="KW-0472">Membrane</keyword>
<gene>
    <name evidence="9" type="ORF">EZJ19_02805</name>
</gene>
<evidence type="ECO:0000256" key="6">
    <source>
        <dbReference type="ARBA" id="ARBA00023136"/>
    </source>
</evidence>
<dbReference type="GO" id="GO:0005886">
    <property type="term" value="C:plasma membrane"/>
    <property type="evidence" value="ECO:0007669"/>
    <property type="project" value="UniProtKB-SubCell"/>
</dbReference>
<evidence type="ECO:0000256" key="7">
    <source>
        <dbReference type="SAM" id="Phobius"/>
    </source>
</evidence>
<dbReference type="AlphaFoldDB" id="A0A4R1BLD5"/>
<dbReference type="PANTHER" id="PTHR30506">
    <property type="entry name" value="INNER MEMBRANE PROTEIN"/>
    <property type="match status" value="1"/>
</dbReference>
<dbReference type="Proteomes" id="UP000295443">
    <property type="component" value="Unassembled WGS sequence"/>
</dbReference>
<evidence type="ECO:0000256" key="1">
    <source>
        <dbReference type="ARBA" id="ARBA00004651"/>
    </source>
</evidence>
<evidence type="ECO:0000313" key="9">
    <source>
        <dbReference type="EMBL" id="TCJ18183.1"/>
    </source>
</evidence>
<evidence type="ECO:0000256" key="2">
    <source>
        <dbReference type="ARBA" id="ARBA00008193"/>
    </source>
</evidence>
<keyword evidence="3" id="KW-1003">Cell membrane</keyword>
<comment type="similarity">
    <text evidence="2">Belongs to the UPF0126 family.</text>
</comment>
<feature type="transmembrane region" description="Helical" evidence="7">
    <location>
        <begin position="59"/>
        <end position="79"/>
    </location>
</feature>
<evidence type="ECO:0000256" key="3">
    <source>
        <dbReference type="ARBA" id="ARBA00022475"/>
    </source>
</evidence>
<feature type="transmembrane region" description="Helical" evidence="7">
    <location>
        <begin position="6"/>
        <end position="23"/>
    </location>
</feature>
<accession>A0A4R1BLD5</accession>
<comment type="subcellular location">
    <subcellularLocation>
        <location evidence="1">Cell membrane</location>
        <topology evidence="1">Multi-pass membrane protein</topology>
    </subcellularLocation>
</comment>
<proteinExistence type="inferred from homology"/>
<reference evidence="9 10" key="1">
    <citation type="submission" date="2019-03" db="EMBL/GenBank/DDBJ databases">
        <title>Genome sequence of Thiobacillaceae bacterium LSR1, a sulfur-oxidizing bacterium isolated from freshwater sediment.</title>
        <authorList>
            <person name="Li S."/>
        </authorList>
    </citation>
    <scope>NUCLEOTIDE SEQUENCE [LARGE SCALE GENOMIC DNA]</scope>
    <source>
        <strain evidence="9 10">LSR1</strain>
    </source>
</reference>
<evidence type="ECO:0000313" key="10">
    <source>
        <dbReference type="Proteomes" id="UP000295443"/>
    </source>
</evidence>
<feature type="domain" description="Glycine transporter" evidence="8">
    <location>
        <begin position="92"/>
        <end position="164"/>
    </location>
</feature>
<feature type="transmembrane region" description="Helical" evidence="7">
    <location>
        <begin position="30"/>
        <end position="47"/>
    </location>
</feature>
<dbReference type="RefSeq" id="WP_131444781.1">
    <property type="nucleotide sequence ID" value="NZ_SJZB01000012.1"/>
</dbReference>
<dbReference type="InterPro" id="IPR005115">
    <property type="entry name" value="Gly_transporter"/>
</dbReference>
<feature type="domain" description="Glycine transporter" evidence="8">
    <location>
        <begin position="6"/>
        <end position="80"/>
    </location>
</feature>
<dbReference type="EMBL" id="SJZB01000012">
    <property type="protein sequence ID" value="TCJ18183.1"/>
    <property type="molecule type" value="Genomic_DNA"/>
</dbReference>
<dbReference type="PANTHER" id="PTHR30506:SF3">
    <property type="entry name" value="UPF0126 INNER MEMBRANE PROTEIN YADS-RELATED"/>
    <property type="match status" value="1"/>
</dbReference>
<keyword evidence="10" id="KW-1185">Reference proteome</keyword>
<keyword evidence="5 7" id="KW-1133">Transmembrane helix</keyword>
<name>A0A4R1BLD5_9PROT</name>
<feature type="transmembrane region" description="Helical" evidence="7">
    <location>
        <begin position="149"/>
        <end position="167"/>
    </location>
</feature>
<protein>
    <submittedName>
        <fullName evidence="9">Trimeric intracellular cation channel family protein</fullName>
    </submittedName>
</protein>
<feature type="transmembrane region" description="Helical" evidence="7">
    <location>
        <begin position="173"/>
        <end position="190"/>
    </location>
</feature>
<evidence type="ECO:0000256" key="5">
    <source>
        <dbReference type="ARBA" id="ARBA00022989"/>
    </source>
</evidence>
<organism evidence="9 10">
    <name type="scientific">Parasulfuritortus cantonensis</name>
    <dbReference type="NCBI Taxonomy" id="2528202"/>
    <lineage>
        <taxon>Bacteria</taxon>
        <taxon>Pseudomonadati</taxon>
        <taxon>Pseudomonadota</taxon>
        <taxon>Betaproteobacteria</taxon>
        <taxon>Nitrosomonadales</taxon>
        <taxon>Thiobacillaceae</taxon>
        <taxon>Parasulfuritortus</taxon>
    </lineage>
</organism>
<keyword evidence="4 7" id="KW-0812">Transmembrane</keyword>
<feature type="transmembrane region" description="Helical" evidence="7">
    <location>
        <begin position="91"/>
        <end position="112"/>
    </location>
</feature>
<dbReference type="Pfam" id="PF03458">
    <property type="entry name" value="Gly_transporter"/>
    <property type="match status" value="2"/>
</dbReference>
<evidence type="ECO:0000259" key="8">
    <source>
        <dbReference type="Pfam" id="PF03458"/>
    </source>
</evidence>
<evidence type="ECO:0000256" key="4">
    <source>
        <dbReference type="ARBA" id="ARBA00022692"/>
    </source>
</evidence>